<protein>
    <submittedName>
        <fullName evidence="1">Uncharacterized protein</fullName>
    </submittedName>
</protein>
<dbReference type="RefSeq" id="WP_015349709.1">
    <property type="nucleotide sequence ID" value="NC_020126.1"/>
</dbReference>
<evidence type="ECO:0000313" key="2">
    <source>
        <dbReference type="Proteomes" id="UP000011131"/>
    </source>
</evidence>
<dbReference type="AlphaFoldDB" id="L7UGA1"/>
<dbReference type="EMBL" id="CP004025">
    <property type="protein sequence ID" value="AGC45449.1"/>
    <property type="molecule type" value="Genomic_DNA"/>
</dbReference>
<organism evidence="1 2">
    <name type="scientific">Myxococcus stipitatus (strain DSM 14675 / JCM 12634 / Mx s8)</name>
    <dbReference type="NCBI Taxonomy" id="1278073"/>
    <lineage>
        <taxon>Bacteria</taxon>
        <taxon>Pseudomonadati</taxon>
        <taxon>Myxococcota</taxon>
        <taxon>Myxococcia</taxon>
        <taxon>Myxococcales</taxon>
        <taxon>Cystobacterineae</taxon>
        <taxon>Myxococcaceae</taxon>
        <taxon>Myxococcus</taxon>
    </lineage>
</organism>
<dbReference type="Proteomes" id="UP000011131">
    <property type="component" value="Chromosome"/>
</dbReference>
<keyword evidence="2" id="KW-1185">Reference proteome</keyword>
<reference evidence="1 2" key="1">
    <citation type="journal article" date="2013" name="Genome Announc.">
        <title>Complete genome sequence of Myxococcus stipitatus strain DSM 14675, a fruiting myxobacterium.</title>
        <authorList>
            <person name="Huntley S."/>
            <person name="Kneip S."/>
            <person name="Treuner-Lange A."/>
            <person name="Sogaard-Andersen L."/>
        </authorList>
    </citation>
    <scope>NUCLEOTIDE SEQUENCE [LARGE SCALE GENOMIC DNA]</scope>
    <source>
        <strain evidence="2">DSM 14675 / JCM 12634 / Mx s8</strain>
    </source>
</reference>
<dbReference type="PATRIC" id="fig|1278073.3.peg.4221"/>
<proteinExistence type="predicted"/>
<dbReference type="STRING" id="1278073.MYSTI_04149"/>
<sequence length="145" mass="16183">MSVEARADSITVARRRVERLHEDLVRLEAALSRTPGRRYHVAAVPECCHRAARLRWQLARAELALRATRLRAVNERMERIRRPRQAPRAPVVQLALFAAPADEQLPEAAPEDVVEVPEGARVLYLPRPTCPTAAPRLHILVGGAA</sequence>
<dbReference type="HOGENOM" id="CLU_1784799_0_0_7"/>
<name>L7UGA1_MYXSD</name>
<dbReference type="KEGG" id="msd:MYSTI_04149"/>
<evidence type="ECO:0000313" key="1">
    <source>
        <dbReference type="EMBL" id="AGC45449.1"/>
    </source>
</evidence>
<gene>
    <name evidence="1" type="ordered locus">MYSTI_04149</name>
</gene>
<accession>L7UGA1</accession>